<evidence type="ECO:0000313" key="2">
    <source>
        <dbReference type="EMBL" id="DAD78921.1"/>
    </source>
</evidence>
<reference evidence="2" key="1">
    <citation type="journal article" date="2021" name="Proc. Natl. Acad. Sci. U.S.A.">
        <title>A Catalog of Tens of Thousands of Viruses from Human Metagenomes Reveals Hidden Associations with Chronic Diseases.</title>
        <authorList>
            <person name="Tisza M.J."/>
            <person name="Buck C.B."/>
        </authorList>
    </citation>
    <scope>NUCLEOTIDE SEQUENCE</scope>
    <source>
        <strain evidence="2">Cte421</strain>
    </source>
</reference>
<dbReference type="EMBL" id="BK014854">
    <property type="protein sequence ID" value="DAD78921.1"/>
    <property type="molecule type" value="Genomic_DNA"/>
</dbReference>
<accession>A0A8S5M989</accession>
<evidence type="ECO:0000256" key="1">
    <source>
        <dbReference type="SAM" id="MobiDB-lite"/>
    </source>
</evidence>
<proteinExistence type="predicted"/>
<protein>
    <submittedName>
        <fullName evidence="2">Uncharacterized protein</fullName>
    </submittedName>
</protein>
<feature type="region of interest" description="Disordered" evidence="1">
    <location>
        <begin position="1"/>
        <end position="31"/>
    </location>
</feature>
<sequence length="31" mass="3070">MATGRAVKISAGPVRGQRPGASCAKKAKSKG</sequence>
<name>A0A8S5M989_9CAUD</name>
<organism evidence="2">
    <name type="scientific">Siphoviridae sp. cte421</name>
    <dbReference type="NCBI Taxonomy" id="2826402"/>
    <lineage>
        <taxon>Viruses</taxon>
        <taxon>Duplodnaviria</taxon>
        <taxon>Heunggongvirae</taxon>
        <taxon>Uroviricota</taxon>
        <taxon>Caudoviricetes</taxon>
    </lineage>
</organism>